<dbReference type="Gene3D" id="3.40.630.80">
    <property type="match status" value="1"/>
</dbReference>
<organism evidence="2 3">
    <name type="scientific">Paenibacillus montanisoli</name>
    <dbReference type="NCBI Taxonomy" id="2081970"/>
    <lineage>
        <taxon>Bacteria</taxon>
        <taxon>Bacillati</taxon>
        <taxon>Bacillota</taxon>
        <taxon>Bacilli</taxon>
        <taxon>Bacillales</taxon>
        <taxon>Paenibacillaceae</taxon>
        <taxon>Paenibacillus</taxon>
    </lineage>
</organism>
<dbReference type="SUPFAM" id="SSF55729">
    <property type="entry name" value="Acyl-CoA N-acyltransferases (Nat)"/>
    <property type="match status" value="1"/>
</dbReference>
<dbReference type="OrthoDB" id="7833882at2"/>
<dbReference type="InterPro" id="IPR040579">
    <property type="entry name" value="Acetyltransf_19"/>
</dbReference>
<keyword evidence="3" id="KW-1185">Reference proteome</keyword>
<evidence type="ECO:0000313" key="2">
    <source>
        <dbReference type="EMBL" id="RAP77128.1"/>
    </source>
</evidence>
<dbReference type="GO" id="GO:0016747">
    <property type="term" value="F:acyltransferase activity, transferring groups other than amino-acyl groups"/>
    <property type="evidence" value="ECO:0007669"/>
    <property type="project" value="InterPro"/>
</dbReference>
<dbReference type="InterPro" id="IPR000182">
    <property type="entry name" value="GNAT_dom"/>
</dbReference>
<reference evidence="2 3" key="1">
    <citation type="submission" date="2018-06" db="EMBL/GenBank/DDBJ databases">
        <title>Paenibacillus montanisoli sp. nov., isolated from mountain area soil.</title>
        <authorList>
            <person name="Wu M."/>
        </authorList>
    </citation>
    <scope>NUCLEOTIDE SEQUENCE [LARGE SCALE GENOMIC DNA]</scope>
    <source>
        <strain evidence="2 3">RA17</strain>
    </source>
</reference>
<name>A0A328U2V6_9BACL</name>
<dbReference type="Pfam" id="PF00583">
    <property type="entry name" value="Acetyltransf_1"/>
    <property type="match status" value="1"/>
</dbReference>
<evidence type="ECO:0000259" key="1">
    <source>
        <dbReference type="PROSITE" id="PS51186"/>
    </source>
</evidence>
<dbReference type="Pfam" id="PF18015">
    <property type="entry name" value="Acetyltransf_19"/>
    <property type="match status" value="1"/>
</dbReference>
<feature type="domain" description="N-acetyltransferase" evidence="1">
    <location>
        <begin position="135"/>
        <end position="265"/>
    </location>
</feature>
<dbReference type="CDD" id="cd04301">
    <property type="entry name" value="NAT_SF"/>
    <property type="match status" value="1"/>
</dbReference>
<dbReference type="EMBL" id="QLUW01000001">
    <property type="protein sequence ID" value="RAP77128.1"/>
    <property type="molecule type" value="Genomic_DNA"/>
</dbReference>
<sequence length="265" mass="29827">MSQKEFTISASPIADLRHLVDEYIVQLSSPIDSFLEDHILGSSFYIIRSHADDVGYFAIHNSQRLTQFYIRHAWRMHAQSLFARVIDEYAVKCLFVPTCDEGLVSLVIDQDYVIKKQAYFFQDSRLELAGGSDQNEFRLAAASDLPVIEQVCVDFIGDYAKRIERGEIFVYCKGSELLGIGVFEKSKLVEGLGSIGMFTNETYRRQGIGKAIIVALRGWCKEHGVNPVSGCWYYNEASKKTLESAGMVTKTRLLHVEVISGTADE</sequence>
<dbReference type="InterPro" id="IPR016181">
    <property type="entry name" value="Acyl_CoA_acyltransferase"/>
</dbReference>
<gene>
    <name evidence="2" type="ORF">DL346_01080</name>
</gene>
<dbReference type="PROSITE" id="PS51186">
    <property type="entry name" value="GNAT"/>
    <property type="match status" value="1"/>
</dbReference>
<accession>A0A328U2V6</accession>
<comment type="caution">
    <text evidence="2">The sequence shown here is derived from an EMBL/GenBank/DDBJ whole genome shotgun (WGS) entry which is preliminary data.</text>
</comment>
<evidence type="ECO:0000313" key="3">
    <source>
        <dbReference type="Proteomes" id="UP000249260"/>
    </source>
</evidence>
<proteinExistence type="predicted"/>
<dbReference type="AlphaFoldDB" id="A0A328U2V6"/>
<keyword evidence="2" id="KW-0808">Transferase</keyword>
<protein>
    <submittedName>
        <fullName evidence="2">GNAT family N-acetyltransferase</fullName>
    </submittedName>
</protein>
<dbReference type="Proteomes" id="UP000249260">
    <property type="component" value="Unassembled WGS sequence"/>
</dbReference>
<dbReference type="RefSeq" id="WP_112880192.1">
    <property type="nucleotide sequence ID" value="NZ_QLUW01000001.1"/>
</dbReference>
<dbReference type="Gene3D" id="3.40.630.30">
    <property type="match status" value="1"/>
</dbReference>